<keyword evidence="1" id="KW-0732">Signal</keyword>
<reference evidence="2 3" key="1">
    <citation type="submission" date="2023-11" db="EMBL/GenBank/DDBJ databases">
        <title>Arctic aerobic anoxygenic photoheterotroph Sediminicoccus rosea KRV36 adapts its photosynthesis to long days of polar summer.</title>
        <authorList>
            <person name="Tomasch J."/>
            <person name="Kopejtka K."/>
            <person name="Bily T."/>
            <person name="Gardiner A.T."/>
            <person name="Gardian Z."/>
            <person name="Shivaramu S."/>
            <person name="Koblizek M."/>
            <person name="Engelhardt F."/>
            <person name="Kaftan D."/>
        </authorList>
    </citation>
    <scope>NUCLEOTIDE SEQUENCE [LARGE SCALE GENOMIC DNA]</scope>
    <source>
        <strain evidence="2 3">R-30</strain>
    </source>
</reference>
<sequence length="175" mass="18796">MRRAGALLALALLAGCADVALPDPVRLPRDSVEGAGDPTRAAVARSAYVFADPARLQGQPAAMARAIADMEFLAAALPFDPRYQQRDPLLPWQLAQGRAEWRAALGIPPSQPAQPVIEGLYAMSRTPGLAPPPPLPPEAAARLADMPPLPETARAAVAAQRAEWEAQFPMRRWPW</sequence>
<keyword evidence="3" id="KW-1185">Reference proteome</keyword>
<dbReference type="PROSITE" id="PS51257">
    <property type="entry name" value="PROKAR_LIPOPROTEIN"/>
    <property type="match status" value="1"/>
</dbReference>
<protein>
    <recommendedName>
        <fullName evidence="4">DUF3300 domain-containing protein</fullName>
    </recommendedName>
</protein>
<organism evidence="2 3">
    <name type="scientific">Sediminicoccus rosea</name>
    <dbReference type="NCBI Taxonomy" id="1225128"/>
    <lineage>
        <taxon>Bacteria</taxon>
        <taxon>Pseudomonadati</taxon>
        <taxon>Pseudomonadota</taxon>
        <taxon>Alphaproteobacteria</taxon>
        <taxon>Acetobacterales</taxon>
        <taxon>Roseomonadaceae</taxon>
        <taxon>Sediminicoccus</taxon>
    </lineage>
</organism>
<feature type="signal peptide" evidence="1">
    <location>
        <begin position="1"/>
        <end position="19"/>
    </location>
</feature>
<dbReference type="Proteomes" id="UP001305521">
    <property type="component" value="Chromosome"/>
</dbReference>
<gene>
    <name evidence="2" type="ORF">R9Z33_11010</name>
</gene>
<evidence type="ECO:0008006" key="4">
    <source>
        <dbReference type="Google" id="ProtNLM"/>
    </source>
</evidence>
<accession>A0ABZ0PNU0</accession>
<evidence type="ECO:0000313" key="2">
    <source>
        <dbReference type="EMBL" id="WPB87391.1"/>
    </source>
</evidence>
<feature type="chain" id="PRO_5046290870" description="DUF3300 domain-containing protein" evidence="1">
    <location>
        <begin position="20"/>
        <end position="175"/>
    </location>
</feature>
<name>A0ABZ0PNU0_9PROT</name>
<dbReference type="EMBL" id="CP137852">
    <property type="protein sequence ID" value="WPB87391.1"/>
    <property type="molecule type" value="Genomic_DNA"/>
</dbReference>
<dbReference type="RefSeq" id="WP_318651344.1">
    <property type="nucleotide sequence ID" value="NZ_CP137852.1"/>
</dbReference>
<evidence type="ECO:0000313" key="3">
    <source>
        <dbReference type="Proteomes" id="UP001305521"/>
    </source>
</evidence>
<proteinExistence type="predicted"/>
<evidence type="ECO:0000256" key="1">
    <source>
        <dbReference type="SAM" id="SignalP"/>
    </source>
</evidence>